<evidence type="ECO:0000256" key="12">
    <source>
        <dbReference type="SAM" id="MobiDB-lite"/>
    </source>
</evidence>
<dbReference type="GO" id="GO:0005886">
    <property type="term" value="C:plasma membrane"/>
    <property type="evidence" value="ECO:0007669"/>
    <property type="project" value="UniProtKB-SubCell"/>
</dbReference>
<dbReference type="Gene3D" id="2.40.50.140">
    <property type="entry name" value="Nucleic acid-binding proteins"/>
    <property type="match status" value="1"/>
</dbReference>
<keyword evidence="5 10" id="KW-0201">Cytochrome c-type biogenesis</keyword>
<evidence type="ECO:0000256" key="6">
    <source>
        <dbReference type="ARBA" id="ARBA00022968"/>
    </source>
</evidence>
<evidence type="ECO:0000256" key="5">
    <source>
        <dbReference type="ARBA" id="ARBA00022748"/>
    </source>
</evidence>
<dbReference type="GO" id="GO:0020037">
    <property type="term" value="F:heme binding"/>
    <property type="evidence" value="ECO:0007669"/>
    <property type="project" value="InterPro"/>
</dbReference>
<keyword evidence="8 10" id="KW-0408">Iron</keyword>
<dbReference type="Pfam" id="PF03100">
    <property type="entry name" value="CcmE"/>
    <property type="match status" value="1"/>
</dbReference>
<name>A0A845BHS0_9PROT</name>
<evidence type="ECO:0000256" key="13">
    <source>
        <dbReference type="SAM" id="Phobius"/>
    </source>
</evidence>
<dbReference type="InterPro" id="IPR036127">
    <property type="entry name" value="CcmE-like_sf"/>
</dbReference>
<evidence type="ECO:0000256" key="11">
    <source>
        <dbReference type="PIRSR" id="PIRSR604329-50"/>
    </source>
</evidence>
<evidence type="ECO:0000256" key="9">
    <source>
        <dbReference type="ARBA" id="ARBA00023136"/>
    </source>
</evidence>
<dbReference type="InterPro" id="IPR012340">
    <property type="entry name" value="NA-bd_OB-fold"/>
</dbReference>
<keyword evidence="6 10" id="KW-0735">Signal-anchor</keyword>
<feature type="binding site" description="axial binding residue" evidence="10 11">
    <location>
        <position position="188"/>
    </location>
    <ligand>
        <name>heme</name>
        <dbReference type="ChEBI" id="CHEBI:30413"/>
    </ligand>
    <ligandPart>
        <name>Fe</name>
        <dbReference type="ChEBI" id="CHEBI:18248"/>
    </ligandPart>
</feature>
<dbReference type="OrthoDB" id="9793584at2"/>
<evidence type="ECO:0000313" key="15">
    <source>
        <dbReference type="Proteomes" id="UP000460715"/>
    </source>
</evidence>
<keyword evidence="2 10" id="KW-0349">Heme</keyword>
<comment type="caution">
    <text evidence="14">The sequence shown here is derived from an EMBL/GenBank/DDBJ whole genome shotgun (WGS) entry which is preliminary data.</text>
</comment>
<accession>A0A845BHS0</accession>
<dbReference type="GO" id="GO:0046872">
    <property type="term" value="F:metal ion binding"/>
    <property type="evidence" value="ECO:0007669"/>
    <property type="project" value="UniProtKB-KW"/>
</dbReference>
<keyword evidence="7 10" id="KW-1133">Transmembrane helix</keyword>
<keyword evidence="3 10" id="KW-0812">Transmembrane</keyword>
<evidence type="ECO:0000256" key="7">
    <source>
        <dbReference type="ARBA" id="ARBA00022989"/>
    </source>
</evidence>
<dbReference type="SUPFAM" id="SSF82093">
    <property type="entry name" value="Heme chaperone CcmE"/>
    <property type="match status" value="1"/>
</dbReference>
<keyword evidence="4 10" id="KW-0479">Metal-binding</keyword>
<comment type="function">
    <text evidence="10">Heme chaperone required for the biogenesis of c-type cytochromes. Transiently binds heme delivered by CcmC and transfers the heme to apo-cytochromes in a process facilitated by CcmF and CcmH.</text>
</comment>
<dbReference type="Proteomes" id="UP000460715">
    <property type="component" value="Unassembled WGS sequence"/>
</dbReference>
<evidence type="ECO:0000256" key="8">
    <source>
        <dbReference type="ARBA" id="ARBA00023004"/>
    </source>
</evidence>
<dbReference type="AlphaFoldDB" id="A0A845BHS0"/>
<dbReference type="EMBL" id="SNVJ01000015">
    <property type="protein sequence ID" value="MXP64857.1"/>
    <property type="molecule type" value="Genomic_DNA"/>
</dbReference>
<feature type="region of interest" description="Disordered" evidence="12">
    <location>
        <begin position="201"/>
        <end position="236"/>
    </location>
</feature>
<evidence type="ECO:0000256" key="10">
    <source>
        <dbReference type="HAMAP-Rule" id="MF_01959"/>
    </source>
</evidence>
<dbReference type="PANTHER" id="PTHR34128">
    <property type="entry name" value="CYTOCHROME C-TYPE BIOGENESIS PROTEIN CCME HOMOLOG, MITOCHONDRIAL"/>
    <property type="match status" value="1"/>
</dbReference>
<reference evidence="14 15" key="1">
    <citation type="submission" date="2019-03" db="EMBL/GenBank/DDBJ databases">
        <title>Roseomonas sp. a novel Roseomonas species isolated from Sea whip Gorgonian.</title>
        <authorList>
            <person name="Li F."/>
            <person name="Pan X."/>
            <person name="Huang S."/>
            <person name="Li Z."/>
            <person name="Meng B."/>
        </authorList>
    </citation>
    <scope>NUCLEOTIDE SEQUENCE [LARGE SCALE GENOMIC DNA]</scope>
    <source>
        <strain evidence="14 15">M0104</strain>
    </source>
</reference>
<sequence length="236" mass="24944">MWRERRCRYDATLVARGDFLGARGVRLRRHGRAGGAAARGGQAAARAARPAGKEAGVKLSRKRRRLWIVVLAGLGLGTATALALTAFQDNLVFFLAPSDIAARHPGPERAFRLGGLVEAGSLQRDQTPDGKPEARFRVTDGPAAIPVTYVGVLPDLFREGQGVVALGKLGPDGLFRASEVLARHDETYMPPEVADALKRTGHWDPAKGAPPPAASWNTLEPAAASAAPAKPARPGT</sequence>
<feature type="topological domain" description="Cytoplasmic" evidence="10">
    <location>
        <begin position="1"/>
        <end position="65"/>
    </location>
</feature>
<dbReference type="HAMAP" id="MF_01959">
    <property type="entry name" value="CcmE"/>
    <property type="match status" value="1"/>
</dbReference>
<proteinExistence type="inferred from homology"/>
<keyword evidence="9 10" id="KW-0472">Membrane</keyword>
<feature type="topological domain" description="Extracellular" evidence="10">
    <location>
        <begin position="87"/>
        <end position="236"/>
    </location>
</feature>
<feature type="transmembrane region" description="Helical" evidence="13">
    <location>
        <begin position="66"/>
        <end position="87"/>
    </location>
</feature>
<evidence type="ECO:0000256" key="4">
    <source>
        <dbReference type="ARBA" id="ARBA00022723"/>
    </source>
</evidence>
<keyword evidence="15" id="KW-1185">Reference proteome</keyword>
<evidence type="ECO:0000256" key="1">
    <source>
        <dbReference type="ARBA" id="ARBA00004370"/>
    </source>
</evidence>
<dbReference type="GO" id="GO:0017003">
    <property type="term" value="P:protein-heme linkage"/>
    <property type="evidence" value="ECO:0007669"/>
    <property type="project" value="UniProtKB-UniRule"/>
</dbReference>
<feature type="compositionally biased region" description="Low complexity" evidence="12">
    <location>
        <begin position="221"/>
        <end position="236"/>
    </location>
</feature>
<gene>
    <name evidence="10" type="primary">ccmE</name>
    <name evidence="10" type="synonym">cycJ</name>
    <name evidence="14" type="ORF">E0493_16005</name>
</gene>
<evidence type="ECO:0000313" key="14">
    <source>
        <dbReference type="EMBL" id="MXP64857.1"/>
    </source>
</evidence>
<organism evidence="14 15">
    <name type="scientific">Teichococcus coralli</name>
    <dbReference type="NCBI Taxonomy" id="2545983"/>
    <lineage>
        <taxon>Bacteria</taxon>
        <taxon>Pseudomonadati</taxon>
        <taxon>Pseudomonadota</taxon>
        <taxon>Alphaproteobacteria</taxon>
        <taxon>Acetobacterales</taxon>
        <taxon>Roseomonadaceae</taxon>
        <taxon>Roseomonas</taxon>
    </lineage>
</organism>
<dbReference type="GO" id="GO:0017004">
    <property type="term" value="P:cytochrome complex assembly"/>
    <property type="evidence" value="ECO:0007669"/>
    <property type="project" value="UniProtKB-KW"/>
</dbReference>
<dbReference type="NCBIfam" id="NF009731">
    <property type="entry name" value="PRK13254.1-5"/>
    <property type="match status" value="1"/>
</dbReference>
<protein>
    <recommendedName>
        <fullName evidence="10">Cytochrome c-type biogenesis protein CcmE</fullName>
    </recommendedName>
    <alternativeName>
        <fullName evidence="10">Cytochrome c maturation protein E</fullName>
    </alternativeName>
    <alternativeName>
        <fullName evidence="10">Heme chaperone CcmE</fullName>
    </alternativeName>
</protein>
<evidence type="ECO:0000256" key="2">
    <source>
        <dbReference type="ARBA" id="ARBA00022617"/>
    </source>
</evidence>
<comment type="similarity">
    <text evidence="10">Belongs to the CcmE/CycJ family.</text>
</comment>
<dbReference type="InterPro" id="IPR004329">
    <property type="entry name" value="CcmE"/>
</dbReference>
<comment type="subcellular location">
    <subcellularLocation>
        <location evidence="10">Cell membrane</location>
        <topology evidence="10">Single-pass type II membrane protein</topology>
    </subcellularLocation>
    <subcellularLocation>
        <location evidence="1">Membrane</location>
    </subcellularLocation>
</comment>
<feature type="binding site" description="covalent" evidence="10 11">
    <location>
        <position position="184"/>
    </location>
    <ligand>
        <name>heme</name>
        <dbReference type="ChEBI" id="CHEBI:30413"/>
    </ligand>
</feature>
<keyword evidence="10" id="KW-1003">Cell membrane</keyword>
<evidence type="ECO:0000256" key="3">
    <source>
        <dbReference type="ARBA" id="ARBA00022692"/>
    </source>
</evidence>
<dbReference type="PANTHER" id="PTHR34128:SF2">
    <property type="entry name" value="CYTOCHROME C-TYPE BIOGENESIS PROTEIN CCME HOMOLOG, MITOCHONDRIAL"/>
    <property type="match status" value="1"/>
</dbReference>